<evidence type="ECO:0000256" key="1">
    <source>
        <dbReference type="ARBA" id="ARBA00023015"/>
    </source>
</evidence>
<feature type="short sequence motif" description="VHIID" evidence="3">
    <location>
        <begin position="185"/>
        <end position="189"/>
    </location>
</feature>
<sequence length="625" mass="70900">MLLRGKPTEIGAKIYNFGYPSCIQKTSLAIDVGSVPLQSHIYCNAMWPDPAFFVHIRSRTTDPILLLMAGMVQEEGSSSVTSSPLQFFSLMSLSPGLGSPYPWLREMKSEERGLCLIHLLVACANHVAAGSVENANISLEHISHLSSPDGDTMQRIAAYFTEALADRILKAGLAILEAMEGEKVVHIIDLHSYESAQWINLLQLLSARPEGPPHLRITGIYEQKEVLEQMAHRLNEEAEKLDIPFQFNPIVSRLENLDVQSLRVKTGEALAVSSVLQLHSLLTFDDEILRRNSPLVSKNINSGNLQGVFQMNSRTLGDFLEKDVSNVYSPSPDSTSSSPLSLATSQKVMNFLNALWGLSPKLMVVTEQESNHNGYSLIDRIIESLNYYAALFDCLESTVPRASMERQKVEKMLFGEEIKNIIACEGLERKERHEKLEKWIPRFEVAGFCRVPLSYHAMLQARRLLQSYGYDGYKIKEESGCLVICWHNLPLYSVSAWRFRRPPEPGENEEESIVKTRERLRWDQDDEICRGHILNGMSNTLFDAYHTVKTAKELWNQLERCYITEDATSKRFIVSKFFDYNMVDGRSVMEQFNEIKSILDRYSQHKLALDEFIVVTSIIDKLPPS</sequence>
<evidence type="ECO:0000313" key="4">
    <source>
        <dbReference type="EMBL" id="KAK3007598.1"/>
    </source>
</evidence>
<organism evidence="4 5">
    <name type="scientific">Escallonia herrerae</name>
    <dbReference type="NCBI Taxonomy" id="1293975"/>
    <lineage>
        <taxon>Eukaryota</taxon>
        <taxon>Viridiplantae</taxon>
        <taxon>Streptophyta</taxon>
        <taxon>Embryophyta</taxon>
        <taxon>Tracheophyta</taxon>
        <taxon>Spermatophyta</taxon>
        <taxon>Magnoliopsida</taxon>
        <taxon>eudicotyledons</taxon>
        <taxon>Gunneridae</taxon>
        <taxon>Pentapetalae</taxon>
        <taxon>asterids</taxon>
        <taxon>campanulids</taxon>
        <taxon>Escalloniales</taxon>
        <taxon>Escalloniaceae</taxon>
        <taxon>Escallonia</taxon>
    </lineage>
</organism>
<evidence type="ECO:0000313" key="5">
    <source>
        <dbReference type="Proteomes" id="UP001188597"/>
    </source>
</evidence>
<feature type="region of interest" description="Leucine repeat II (LRII)" evidence="3">
    <location>
        <begin position="229"/>
        <end position="261"/>
    </location>
</feature>
<keyword evidence="5" id="KW-1185">Reference proteome</keyword>
<evidence type="ECO:0000256" key="3">
    <source>
        <dbReference type="PROSITE-ProRule" id="PRU01191"/>
    </source>
</evidence>
<comment type="caution">
    <text evidence="3">Lacks conserved residue(s) required for the propagation of feature annotation.</text>
</comment>
<dbReference type="PANTHER" id="PTHR31636">
    <property type="entry name" value="OSJNBA0084A10.13 PROTEIN-RELATED"/>
    <property type="match status" value="1"/>
</dbReference>
<keyword evidence="1" id="KW-0805">Transcription regulation</keyword>
<accession>A0AA88VGQ3</accession>
<name>A0AA88VGQ3_9ASTE</name>
<feature type="region of interest" description="SAW" evidence="3">
    <location>
        <begin position="423"/>
        <end position="498"/>
    </location>
</feature>
<dbReference type="Pfam" id="PF14223">
    <property type="entry name" value="Retrotran_gag_2"/>
    <property type="match status" value="1"/>
</dbReference>
<keyword evidence="2" id="KW-0804">Transcription</keyword>
<gene>
    <name evidence="4" type="ORF">RJ639_013992</name>
</gene>
<comment type="similarity">
    <text evidence="3">Belongs to the GRAS family.</text>
</comment>
<evidence type="ECO:0000256" key="2">
    <source>
        <dbReference type="ARBA" id="ARBA00023163"/>
    </source>
</evidence>
<reference evidence="4" key="1">
    <citation type="submission" date="2022-12" db="EMBL/GenBank/DDBJ databases">
        <title>Draft genome assemblies for two species of Escallonia (Escalloniales).</title>
        <authorList>
            <person name="Chanderbali A."/>
            <person name="Dervinis C."/>
            <person name="Anghel I."/>
            <person name="Soltis D."/>
            <person name="Soltis P."/>
            <person name="Zapata F."/>
        </authorList>
    </citation>
    <scope>NUCLEOTIDE SEQUENCE</scope>
    <source>
        <strain evidence="4">UCBG64.0493</strain>
        <tissue evidence="4">Leaf</tissue>
    </source>
</reference>
<dbReference type="AlphaFoldDB" id="A0AA88VGQ3"/>
<comment type="caution">
    <text evidence="4">The sequence shown here is derived from an EMBL/GenBank/DDBJ whole genome shotgun (WGS) entry which is preliminary data.</text>
</comment>
<dbReference type="InterPro" id="IPR005202">
    <property type="entry name" value="TF_GRAS"/>
</dbReference>
<evidence type="ECO:0008006" key="6">
    <source>
        <dbReference type="Google" id="ProtNLM"/>
    </source>
</evidence>
<feature type="short sequence motif" description="LXXLL motif" evidence="3">
    <location>
        <begin position="278"/>
        <end position="282"/>
    </location>
</feature>
<proteinExistence type="inferred from homology"/>
<dbReference type="Proteomes" id="UP001188597">
    <property type="component" value="Unassembled WGS sequence"/>
</dbReference>
<dbReference type="EMBL" id="JAVXUP010001844">
    <property type="protein sequence ID" value="KAK3007598.1"/>
    <property type="molecule type" value="Genomic_DNA"/>
</dbReference>
<protein>
    <recommendedName>
        <fullName evidence="6">Scarecrow-like protein 3</fullName>
    </recommendedName>
</protein>
<dbReference type="Pfam" id="PF03514">
    <property type="entry name" value="GRAS"/>
    <property type="match status" value="2"/>
</dbReference>
<dbReference type="PROSITE" id="PS50985">
    <property type="entry name" value="GRAS"/>
    <property type="match status" value="1"/>
</dbReference>